<evidence type="ECO:0000313" key="1">
    <source>
        <dbReference type="EMBL" id="JAD92846.1"/>
    </source>
</evidence>
<proteinExistence type="predicted"/>
<organism evidence="1">
    <name type="scientific">Arundo donax</name>
    <name type="common">Giant reed</name>
    <name type="synonym">Donax arundinaceus</name>
    <dbReference type="NCBI Taxonomy" id="35708"/>
    <lineage>
        <taxon>Eukaryota</taxon>
        <taxon>Viridiplantae</taxon>
        <taxon>Streptophyta</taxon>
        <taxon>Embryophyta</taxon>
        <taxon>Tracheophyta</taxon>
        <taxon>Spermatophyta</taxon>
        <taxon>Magnoliopsida</taxon>
        <taxon>Liliopsida</taxon>
        <taxon>Poales</taxon>
        <taxon>Poaceae</taxon>
        <taxon>PACMAD clade</taxon>
        <taxon>Arundinoideae</taxon>
        <taxon>Arundineae</taxon>
        <taxon>Arundo</taxon>
    </lineage>
</organism>
<name>A0A0A9DYG6_ARUDO</name>
<dbReference type="AlphaFoldDB" id="A0A0A9DYG6"/>
<sequence>MREVRALVQFPFQLEHTNRRSLTLGCGGIGTPRMQAYTFLTVNIHNCGKTKQVIYQSNFRETNIFYFHFICTLGDFNTQKPFN</sequence>
<reference evidence="1" key="1">
    <citation type="submission" date="2014-09" db="EMBL/GenBank/DDBJ databases">
        <authorList>
            <person name="Magalhaes I.L.F."/>
            <person name="Oliveira U."/>
            <person name="Santos F.R."/>
            <person name="Vidigal T.H.D.A."/>
            <person name="Brescovit A.D."/>
            <person name="Santos A.J."/>
        </authorList>
    </citation>
    <scope>NUCLEOTIDE SEQUENCE</scope>
    <source>
        <tissue evidence="1">Shoot tissue taken approximately 20 cm above the soil surface</tissue>
    </source>
</reference>
<dbReference type="EMBL" id="GBRH01205049">
    <property type="protein sequence ID" value="JAD92846.1"/>
    <property type="molecule type" value="Transcribed_RNA"/>
</dbReference>
<accession>A0A0A9DYG6</accession>
<reference evidence="1" key="2">
    <citation type="journal article" date="2015" name="Data Brief">
        <title>Shoot transcriptome of the giant reed, Arundo donax.</title>
        <authorList>
            <person name="Barrero R.A."/>
            <person name="Guerrero F.D."/>
            <person name="Moolhuijzen P."/>
            <person name="Goolsby J.A."/>
            <person name="Tidwell J."/>
            <person name="Bellgard S.E."/>
            <person name="Bellgard M.I."/>
        </authorList>
    </citation>
    <scope>NUCLEOTIDE SEQUENCE</scope>
    <source>
        <tissue evidence="1">Shoot tissue taken approximately 20 cm above the soil surface</tissue>
    </source>
</reference>
<protein>
    <submittedName>
        <fullName evidence="1">Uncharacterized protein</fullName>
    </submittedName>
</protein>